<feature type="region of interest" description="Disordered" evidence="1">
    <location>
        <begin position="1"/>
        <end position="24"/>
    </location>
</feature>
<dbReference type="AlphaFoldDB" id="A0AAE1PE72"/>
<evidence type="ECO:0000313" key="2">
    <source>
        <dbReference type="EMBL" id="KAK4306763.1"/>
    </source>
</evidence>
<dbReference type="EMBL" id="JAWZYT010002091">
    <property type="protein sequence ID" value="KAK4306763.1"/>
    <property type="molecule type" value="Genomic_DNA"/>
</dbReference>
<sequence length="70" mass="7145">MPGKVRNEGEGTAGVVEDVDNTGDNEELLTVTSSTSWSTQSQHCVCEHQGEGEPDVTGAREGRGAGLGGG</sequence>
<reference evidence="2" key="1">
    <citation type="submission" date="2023-11" db="EMBL/GenBank/DDBJ databases">
        <title>Genome assemblies of two species of porcelain crab, Petrolisthes cinctipes and Petrolisthes manimaculis (Anomura: Porcellanidae).</title>
        <authorList>
            <person name="Angst P."/>
        </authorList>
    </citation>
    <scope>NUCLEOTIDE SEQUENCE</scope>
    <source>
        <strain evidence="2">PB745_02</strain>
        <tissue evidence="2">Gill</tissue>
    </source>
</reference>
<dbReference type="Proteomes" id="UP001292094">
    <property type="component" value="Unassembled WGS sequence"/>
</dbReference>
<protein>
    <submittedName>
        <fullName evidence="2">Uncharacterized protein</fullName>
    </submittedName>
</protein>
<evidence type="ECO:0000256" key="1">
    <source>
        <dbReference type="SAM" id="MobiDB-lite"/>
    </source>
</evidence>
<gene>
    <name evidence="2" type="ORF">Pmani_021423</name>
</gene>
<organism evidence="2 3">
    <name type="scientific">Petrolisthes manimaculis</name>
    <dbReference type="NCBI Taxonomy" id="1843537"/>
    <lineage>
        <taxon>Eukaryota</taxon>
        <taxon>Metazoa</taxon>
        <taxon>Ecdysozoa</taxon>
        <taxon>Arthropoda</taxon>
        <taxon>Crustacea</taxon>
        <taxon>Multicrustacea</taxon>
        <taxon>Malacostraca</taxon>
        <taxon>Eumalacostraca</taxon>
        <taxon>Eucarida</taxon>
        <taxon>Decapoda</taxon>
        <taxon>Pleocyemata</taxon>
        <taxon>Anomura</taxon>
        <taxon>Galatheoidea</taxon>
        <taxon>Porcellanidae</taxon>
        <taxon>Petrolisthes</taxon>
    </lineage>
</organism>
<evidence type="ECO:0000313" key="3">
    <source>
        <dbReference type="Proteomes" id="UP001292094"/>
    </source>
</evidence>
<proteinExistence type="predicted"/>
<keyword evidence="3" id="KW-1185">Reference proteome</keyword>
<accession>A0AAE1PE72</accession>
<name>A0AAE1PE72_9EUCA</name>
<comment type="caution">
    <text evidence="2">The sequence shown here is derived from an EMBL/GenBank/DDBJ whole genome shotgun (WGS) entry which is preliminary data.</text>
</comment>
<feature type="region of interest" description="Disordered" evidence="1">
    <location>
        <begin position="46"/>
        <end position="70"/>
    </location>
</feature>